<reference evidence="2" key="1">
    <citation type="submission" date="2022-03" db="EMBL/GenBank/DDBJ databases">
        <authorList>
            <person name="Sayadi A."/>
        </authorList>
    </citation>
    <scope>NUCLEOTIDE SEQUENCE</scope>
</reference>
<dbReference type="OrthoDB" id="6731296at2759"/>
<comment type="caution">
    <text evidence="2">The sequence shown here is derived from an EMBL/GenBank/DDBJ whole genome shotgun (WGS) entry which is preliminary data.</text>
</comment>
<dbReference type="EMBL" id="CAKOFQ010007823">
    <property type="protein sequence ID" value="CAH2008623.1"/>
    <property type="molecule type" value="Genomic_DNA"/>
</dbReference>
<protein>
    <submittedName>
        <fullName evidence="2">Uncharacterized protein</fullName>
    </submittedName>
</protein>
<name>A0A9P0MA69_ACAOB</name>
<keyword evidence="1" id="KW-0732">Signal</keyword>
<dbReference type="Proteomes" id="UP001152888">
    <property type="component" value="Unassembled WGS sequence"/>
</dbReference>
<sequence>MVKVLLIVLVIILNGLQMKVATGSDICDAENFFHTLKELSKVHLYLVTDNDIEHVEKTVPKNLIPLQDTMQVHHVFTDTPGGLKYRVLSCSCQKEFCLCLDPKTYRPAPTPVFGTIGNFTEKSYVDGFNQKEVLTGICNAAAKPKRSIVYSPSSSSDEEVLANLFSHLFLT</sequence>
<keyword evidence="3" id="KW-1185">Reference proteome</keyword>
<organism evidence="2 3">
    <name type="scientific">Acanthoscelides obtectus</name>
    <name type="common">Bean weevil</name>
    <name type="synonym">Bruchus obtectus</name>
    <dbReference type="NCBI Taxonomy" id="200917"/>
    <lineage>
        <taxon>Eukaryota</taxon>
        <taxon>Metazoa</taxon>
        <taxon>Ecdysozoa</taxon>
        <taxon>Arthropoda</taxon>
        <taxon>Hexapoda</taxon>
        <taxon>Insecta</taxon>
        <taxon>Pterygota</taxon>
        <taxon>Neoptera</taxon>
        <taxon>Endopterygota</taxon>
        <taxon>Coleoptera</taxon>
        <taxon>Polyphaga</taxon>
        <taxon>Cucujiformia</taxon>
        <taxon>Chrysomeloidea</taxon>
        <taxon>Chrysomelidae</taxon>
        <taxon>Bruchinae</taxon>
        <taxon>Bruchini</taxon>
        <taxon>Acanthoscelides</taxon>
    </lineage>
</organism>
<evidence type="ECO:0000313" key="3">
    <source>
        <dbReference type="Proteomes" id="UP001152888"/>
    </source>
</evidence>
<feature type="signal peptide" evidence="1">
    <location>
        <begin position="1"/>
        <end position="23"/>
    </location>
</feature>
<feature type="chain" id="PRO_5040169778" evidence="1">
    <location>
        <begin position="24"/>
        <end position="171"/>
    </location>
</feature>
<dbReference type="AlphaFoldDB" id="A0A9P0MA69"/>
<evidence type="ECO:0000256" key="1">
    <source>
        <dbReference type="SAM" id="SignalP"/>
    </source>
</evidence>
<evidence type="ECO:0000313" key="2">
    <source>
        <dbReference type="EMBL" id="CAH2008623.1"/>
    </source>
</evidence>
<accession>A0A9P0MA69</accession>
<proteinExistence type="predicted"/>
<gene>
    <name evidence="2" type="ORF">ACAOBT_LOCUS30364</name>
</gene>